<dbReference type="GO" id="GO:0003700">
    <property type="term" value="F:DNA-binding transcription factor activity"/>
    <property type="evidence" value="ECO:0007669"/>
    <property type="project" value="InterPro"/>
</dbReference>
<dbReference type="SUPFAM" id="SSF46785">
    <property type="entry name" value="Winged helix' DNA-binding domain"/>
    <property type="match status" value="1"/>
</dbReference>
<reference evidence="6 7" key="1">
    <citation type="submission" date="2019-09" db="EMBL/GenBank/DDBJ databases">
        <title>Taxonomic organization of the family Brucellaceae based on a phylogenomic approach.</title>
        <authorList>
            <person name="Leclercq S."/>
            <person name="Cloeckaert A."/>
            <person name="Zygmunt M.S."/>
        </authorList>
    </citation>
    <scope>NUCLEOTIDE SEQUENCE [LARGE SCALE GENOMIC DNA]</scope>
    <source>
        <strain evidence="6 7">TA93</strain>
    </source>
</reference>
<evidence type="ECO:0000256" key="3">
    <source>
        <dbReference type="ARBA" id="ARBA00023163"/>
    </source>
</evidence>
<name>A0A7V8B365_9HYPH</name>
<dbReference type="EMBL" id="WBVY01000002">
    <property type="protein sequence ID" value="KAB2657955.1"/>
    <property type="molecule type" value="Genomic_DNA"/>
</dbReference>
<keyword evidence="2" id="KW-0238">DNA-binding</keyword>
<dbReference type="GO" id="GO:0003677">
    <property type="term" value="F:DNA binding"/>
    <property type="evidence" value="ECO:0007669"/>
    <property type="project" value="UniProtKB-KW"/>
</dbReference>
<evidence type="ECO:0000256" key="1">
    <source>
        <dbReference type="ARBA" id="ARBA00023015"/>
    </source>
</evidence>
<dbReference type="PROSITE" id="PS50995">
    <property type="entry name" value="HTH_MARR_2"/>
    <property type="match status" value="1"/>
</dbReference>
<evidence type="ECO:0000259" key="5">
    <source>
        <dbReference type="PROSITE" id="PS50995"/>
    </source>
</evidence>
<dbReference type="GO" id="GO:0045892">
    <property type="term" value="P:negative regulation of DNA-templated transcription"/>
    <property type="evidence" value="ECO:0007669"/>
    <property type="project" value="InterPro"/>
</dbReference>
<dbReference type="InterPro" id="IPR036388">
    <property type="entry name" value="WH-like_DNA-bd_sf"/>
</dbReference>
<dbReference type="SMART" id="SM00347">
    <property type="entry name" value="HTH_MARR"/>
    <property type="match status" value="1"/>
</dbReference>
<evidence type="ECO:0000256" key="4">
    <source>
        <dbReference type="SAM" id="MobiDB-lite"/>
    </source>
</evidence>
<dbReference type="Pfam" id="PF12802">
    <property type="entry name" value="MarR_2"/>
    <property type="match status" value="1"/>
</dbReference>
<comment type="caution">
    <text evidence="6">The sequence shown here is derived from an EMBL/GenBank/DDBJ whole genome shotgun (WGS) entry which is preliminary data.</text>
</comment>
<dbReference type="PANTHER" id="PTHR33164:SF13">
    <property type="entry name" value="4-HYDROXYPHENYLACETATE CATABOLISM PROTEIN"/>
    <property type="match status" value="1"/>
</dbReference>
<dbReference type="RefSeq" id="WP_151644473.1">
    <property type="nucleotide sequence ID" value="NZ_WBVY01000002.1"/>
</dbReference>
<keyword evidence="3" id="KW-0804">Transcription</keyword>
<feature type="domain" description="HTH marR-type" evidence="5">
    <location>
        <begin position="30"/>
        <end position="162"/>
    </location>
</feature>
<keyword evidence="1" id="KW-0805">Transcription regulation</keyword>
<proteinExistence type="predicted"/>
<dbReference type="Gene3D" id="1.10.10.10">
    <property type="entry name" value="Winged helix-like DNA-binding domain superfamily/Winged helix DNA-binding domain"/>
    <property type="match status" value="1"/>
</dbReference>
<accession>A0A7V8B365</accession>
<dbReference type="PROSITE" id="PS01117">
    <property type="entry name" value="HTH_MARR_1"/>
    <property type="match status" value="1"/>
</dbReference>
<gene>
    <name evidence="6" type="primary">hpaR</name>
    <name evidence="6" type="ORF">F9K94_06990</name>
</gene>
<evidence type="ECO:0000313" key="6">
    <source>
        <dbReference type="EMBL" id="KAB2657955.1"/>
    </source>
</evidence>
<protein>
    <submittedName>
        <fullName evidence="6">Homoprotocatechuate degradation operon regulator HpaR</fullName>
    </submittedName>
</protein>
<organism evidence="6 7">
    <name type="scientific">Brucella tritici</name>
    <dbReference type="NCBI Taxonomy" id="94626"/>
    <lineage>
        <taxon>Bacteria</taxon>
        <taxon>Pseudomonadati</taxon>
        <taxon>Pseudomonadota</taxon>
        <taxon>Alphaproteobacteria</taxon>
        <taxon>Hyphomicrobiales</taxon>
        <taxon>Brucellaceae</taxon>
        <taxon>Brucella/Ochrobactrum group</taxon>
        <taxon>Brucella</taxon>
    </lineage>
</organism>
<sequence>MKGKQNDSGSAGEAHGGNRHAPERDLREFSMSLPMHLLRAREAVMRHFRNSLREHHVTEQQWRVIRAISSSGEADVNDLVRLTFLLGPSLSRILRTLETSGHITRRTDKEDQRRSVLSLTDKGQELIRQHAPQSVQIYERIAEAYGHERLQQLQTMLAELETTMNSFNILPDMEETETGLME</sequence>
<dbReference type="GO" id="GO:0006950">
    <property type="term" value="P:response to stress"/>
    <property type="evidence" value="ECO:0007669"/>
    <property type="project" value="TreeGrafter"/>
</dbReference>
<evidence type="ECO:0000256" key="2">
    <source>
        <dbReference type="ARBA" id="ARBA00023125"/>
    </source>
</evidence>
<dbReference type="PANTHER" id="PTHR33164">
    <property type="entry name" value="TRANSCRIPTIONAL REGULATOR, MARR FAMILY"/>
    <property type="match status" value="1"/>
</dbReference>
<evidence type="ECO:0000313" key="7">
    <source>
        <dbReference type="Proteomes" id="UP000460650"/>
    </source>
</evidence>
<dbReference type="InterPro" id="IPR039422">
    <property type="entry name" value="MarR/SlyA-like"/>
</dbReference>
<dbReference type="PRINTS" id="PR00598">
    <property type="entry name" value="HTHMARR"/>
</dbReference>
<dbReference type="Proteomes" id="UP000460650">
    <property type="component" value="Unassembled WGS sequence"/>
</dbReference>
<dbReference type="InterPro" id="IPR012712">
    <property type="entry name" value="HpaR/FarR"/>
</dbReference>
<dbReference type="InterPro" id="IPR036390">
    <property type="entry name" value="WH_DNA-bd_sf"/>
</dbReference>
<dbReference type="InterPro" id="IPR023187">
    <property type="entry name" value="Tscrpt_reg_MarR-type_CS"/>
</dbReference>
<dbReference type="AlphaFoldDB" id="A0A7V8B365"/>
<dbReference type="InterPro" id="IPR000835">
    <property type="entry name" value="HTH_MarR-typ"/>
</dbReference>
<dbReference type="NCBIfam" id="TIGR02337">
    <property type="entry name" value="HpaR"/>
    <property type="match status" value="1"/>
</dbReference>
<feature type="region of interest" description="Disordered" evidence="4">
    <location>
        <begin position="1"/>
        <end position="25"/>
    </location>
</feature>